<feature type="transmembrane region" description="Helical" evidence="1">
    <location>
        <begin position="85"/>
        <end position="106"/>
    </location>
</feature>
<reference evidence="2 3" key="1">
    <citation type="submission" date="2019-05" db="EMBL/GenBank/DDBJ databases">
        <title>Draft Genome of Bradyrhizobium elkanii strain SEMIA 938, Used in Commercial Inoculants for Lupinus spp. in Brazil.</title>
        <authorList>
            <person name="Hungria M."/>
            <person name="Delamuta J.R.M."/>
            <person name="Ribeiro R.A."/>
            <person name="Nogueira M.A."/>
        </authorList>
    </citation>
    <scope>NUCLEOTIDE SEQUENCE [LARGE SCALE GENOMIC DNA]</scope>
    <source>
        <strain evidence="2 3">Semia 938</strain>
    </source>
</reference>
<comment type="caution">
    <text evidence="2">The sequence shown here is derived from an EMBL/GenBank/DDBJ whole genome shotgun (WGS) entry which is preliminary data.</text>
</comment>
<keyword evidence="1" id="KW-0812">Transmembrane</keyword>
<evidence type="ECO:0000313" key="3">
    <source>
        <dbReference type="Proteomes" id="UP000305095"/>
    </source>
</evidence>
<feature type="transmembrane region" description="Helical" evidence="1">
    <location>
        <begin position="49"/>
        <end position="65"/>
    </location>
</feature>
<accession>A0A4U6S245</accession>
<evidence type="ECO:0000313" key="2">
    <source>
        <dbReference type="EMBL" id="TKV81220.1"/>
    </source>
</evidence>
<protein>
    <submittedName>
        <fullName evidence="2">Uncharacterized protein</fullName>
    </submittedName>
</protein>
<dbReference type="Proteomes" id="UP000305095">
    <property type="component" value="Unassembled WGS sequence"/>
</dbReference>
<sequence>MATTDLATGSYNANDKALRGVLWAPVLLFLAGCFAAFRWSGFRHVDVNWAGYGGMAAILLSAYLVTKGLRIQFVQLFINCWSQNLVVVIAATMLTYAAATVGRPLIDDQLLSADLLVGYDWRAYAPRCIELSPARKSGEGDRAPAMRPC</sequence>
<keyword evidence="1" id="KW-1133">Transmembrane helix</keyword>
<organism evidence="2 3">
    <name type="scientific">Bradyrhizobium elkanii</name>
    <dbReference type="NCBI Taxonomy" id="29448"/>
    <lineage>
        <taxon>Bacteria</taxon>
        <taxon>Pseudomonadati</taxon>
        <taxon>Pseudomonadota</taxon>
        <taxon>Alphaproteobacteria</taxon>
        <taxon>Hyphomicrobiales</taxon>
        <taxon>Nitrobacteraceae</taxon>
        <taxon>Bradyrhizobium</taxon>
    </lineage>
</organism>
<dbReference type="EMBL" id="SZZP01000007">
    <property type="protein sequence ID" value="TKV81220.1"/>
    <property type="molecule type" value="Genomic_DNA"/>
</dbReference>
<keyword evidence="1" id="KW-0472">Membrane</keyword>
<evidence type="ECO:0000256" key="1">
    <source>
        <dbReference type="SAM" id="Phobius"/>
    </source>
</evidence>
<dbReference type="RefSeq" id="WP_137478738.1">
    <property type="nucleotide sequence ID" value="NZ_SZZP01000007.1"/>
</dbReference>
<proteinExistence type="predicted"/>
<name>A0A4U6S245_BRAEL</name>
<gene>
    <name evidence="2" type="ORF">FDV58_13980</name>
</gene>
<feature type="transmembrane region" description="Helical" evidence="1">
    <location>
        <begin position="20"/>
        <end position="37"/>
    </location>
</feature>
<dbReference type="AlphaFoldDB" id="A0A4U6S245"/>